<gene>
    <name evidence="2" type="ORF">TCEB3V08_LOCUS2045</name>
</gene>
<sequence>MSDYDATEMDGEEQSEDGEIVKSPVKHSPLPLSKDTADFMTLKEIWDGLHSFYGDTSEDPKQDFWQQFYDFWIKNGVPVVTQLEKFEIICKKLDVAGEKPPDLAVMSKLLSSLPSRFSAFTMTWECTAKDEQKKENLIARIICEDKRLTSMEEESSSLALHVKALQLKLGLTCDSATPVRVEVDEREGYDQEAEDTADSLDIKPPQAAVAHHHKSSSRIKRDRDKHLERDQLRREHAHSGHNVKLESVSTHRKGRHHSRGEHREHREEKLREKRHHRQRHEAALAAARETKRERGRERERDREESIVSSRERGESMVSSRDREESIVSTSRERGESMLSSSRERGESMMSSSRERGESMLSSSRERGESMLSSRERGESMLSSRERGESTLSSRERGESMMSSRERGDSIMSSRERVESTMSSRERVESTMSSRERGESTMSSSRERGETTMSSSRERGESNRSKDKSGELVLADLRDRLLERRRNETERRSKHEAPPPLRETPREKEERELRRDRLLVAGQLRKRCGGKHRYQVNLKNTFIDCDPPVQYSSWLSGLPLL</sequence>
<accession>A0A7R9CF16</accession>
<reference evidence="2" key="1">
    <citation type="submission" date="2020-11" db="EMBL/GenBank/DDBJ databases">
        <authorList>
            <person name="Tran Van P."/>
        </authorList>
    </citation>
    <scope>NUCLEOTIDE SEQUENCE</scope>
</reference>
<feature type="compositionally biased region" description="Basic and acidic residues" evidence="1">
    <location>
        <begin position="261"/>
        <end position="271"/>
    </location>
</feature>
<organism evidence="2">
    <name type="scientific">Timema cristinae</name>
    <name type="common">Walking stick</name>
    <dbReference type="NCBI Taxonomy" id="61476"/>
    <lineage>
        <taxon>Eukaryota</taxon>
        <taxon>Metazoa</taxon>
        <taxon>Ecdysozoa</taxon>
        <taxon>Arthropoda</taxon>
        <taxon>Hexapoda</taxon>
        <taxon>Insecta</taxon>
        <taxon>Pterygota</taxon>
        <taxon>Neoptera</taxon>
        <taxon>Polyneoptera</taxon>
        <taxon>Phasmatodea</taxon>
        <taxon>Timematodea</taxon>
        <taxon>Timematoidea</taxon>
        <taxon>Timematidae</taxon>
        <taxon>Timema</taxon>
    </lineage>
</organism>
<dbReference type="Pfam" id="PF14223">
    <property type="entry name" value="Retrotran_gag_2"/>
    <property type="match status" value="1"/>
</dbReference>
<feature type="compositionally biased region" description="Basic and acidic residues" evidence="1">
    <location>
        <begin position="219"/>
        <end position="238"/>
    </location>
</feature>
<feature type="region of interest" description="Disordered" evidence="1">
    <location>
        <begin position="1"/>
        <end position="29"/>
    </location>
</feature>
<proteinExistence type="predicted"/>
<dbReference type="AlphaFoldDB" id="A0A7R9CF16"/>
<name>A0A7R9CF16_TIMCR</name>
<feature type="compositionally biased region" description="Basic residues" evidence="1">
    <location>
        <begin position="250"/>
        <end position="260"/>
    </location>
</feature>
<feature type="compositionally biased region" description="Acidic residues" evidence="1">
    <location>
        <begin position="1"/>
        <end position="18"/>
    </location>
</feature>
<evidence type="ECO:0000256" key="1">
    <source>
        <dbReference type="SAM" id="MobiDB-lite"/>
    </source>
</evidence>
<feature type="compositionally biased region" description="Basic and acidic residues" evidence="1">
    <location>
        <begin position="288"/>
        <end position="511"/>
    </location>
</feature>
<protein>
    <submittedName>
        <fullName evidence="2">Uncharacterized protein</fullName>
    </submittedName>
</protein>
<dbReference type="EMBL" id="OC316881">
    <property type="protein sequence ID" value="CAD7394107.1"/>
    <property type="molecule type" value="Genomic_DNA"/>
</dbReference>
<evidence type="ECO:0000313" key="2">
    <source>
        <dbReference type="EMBL" id="CAD7394107.1"/>
    </source>
</evidence>
<feature type="region of interest" description="Disordered" evidence="1">
    <location>
        <begin position="182"/>
        <end position="511"/>
    </location>
</feature>